<evidence type="ECO:0000313" key="1">
    <source>
        <dbReference type="EMBL" id="QDG72924.1"/>
    </source>
</evidence>
<dbReference type="GO" id="GO:0016787">
    <property type="term" value="F:hydrolase activity"/>
    <property type="evidence" value="ECO:0007669"/>
    <property type="project" value="UniProtKB-KW"/>
</dbReference>
<protein>
    <submittedName>
        <fullName evidence="1">Alpha/beta hydrolase</fullName>
    </submittedName>
</protein>
<dbReference type="Gene3D" id="3.40.50.1820">
    <property type="entry name" value="alpha/beta hydrolase"/>
    <property type="match status" value="1"/>
</dbReference>
<proteinExistence type="predicted"/>
<dbReference type="EMBL" id="CP041185">
    <property type="protein sequence ID" value="QDG72924.1"/>
    <property type="molecule type" value="Genomic_DNA"/>
</dbReference>
<accession>A0A4Y6RKF5</accession>
<sequence>MPPGGAKVWAWTMVSHAIVPAREDVMAHGQSNRMQHSDAGLSCLLRLLRLLRLFCLFCLLAWLTACTVQDGVAYRLDGDSAELASEAPPGAVAQPSTIGPSGSAWSGMGGLLGNLGNLVGSTGSGGTLASGNETAPAGAMHVTVYYATDRQYQARSHNYGWQPNRAAPYLSYGSVVVSIPEKRAPGELPLPPWYAILSSDNAQKYVLIKAASRLSRADFLATVKARIQAAPERQAAFIYIHGYSNSFDDAARRTAQMAVDLDIGALPVFYSWPSKGTLAGYEYDQNSAEWTQAHLQAFLADFAEHSSATDIYLIAHSMGNRPMTVALANLLEKRPDLLPLFKQVVLAAPDINADIFRDQIAPRFASLKLPTTLYASANDKAIRASYTFADWDRIGDIRGPVVGIPGMELVDASTVIMNFMGHDYFASNRVLLTDIATMIKTGQRARNRGGLKGIPSQAPQYWAFP</sequence>
<keyword evidence="2" id="KW-1185">Reference proteome</keyword>
<keyword evidence="1" id="KW-0378">Hydrolase</keyword>
<organism evidence="1 2">
    <name type="scientific">Janthinobacterium tructae</name>
    <dbReference type="NCBI Taxonomy" id="2590869"/>
    <lineage>
        <taxon>Bacteria</taxon>
        <taxon>Pseudomonadati</taxon>
        <taxon>Pseudomonadota</taxon>
        <taxon>Betaproteobacteria</taxon>
        <taxon>Burkholderiales</taxon>
        <taxon>Oxalobacteraceae</taxon>
        <taxon>Janthinobacterium</taxon>
    </lineage>
</organism>
<dbReference type="Pfam" id="PF05990">
    <property type="entry name" value="DUF900"/>
    <property type="match status" value="1"/>
</dbReference>
<dbReference type="SUPFAM" id="SSF53474">
    <property type="entry name" value="alpha/beta-Hydrolases"/>
    <property type="match status" value="1"/>
</dbReference>
<name>A0A4Y6RKF5_9BURK</name>
<gene>
    <name evidence="1" type="ORF">FJQ89_22735</name>
</gene>
<dbReference type="InterPro" id="IPR029058">
    <property type="entry name" value="AB_hydrolase_fold"/>
</dbReference>
<dbReference type="KEGG" id="jas:FJQ89_22735"/>
<dbReference type="OrthoDB" id="9797755at2"/>
<evidence type="ECO:0000313" key="2">
    <source>
        <dbReference type="Proteomes" id="UP000316665"/>
    </source>
</evidence>
<dbReference type="AlphaFoldDB" id="A0A4Y6RKF5"/>
<dbReference type="InterPro" id="IPR010297">
    <property type="entry name" value="DUF900_hydrolase"/>
</dbReference>
<dbReference type="PANTHER" id="PTHR36513">
    <property type="entry name" value="ABC TRANSMEMBRANE TYPE-1 DOMAIN-CONTAINING PROTEIN"/>
    <property type="match status" value="1"/>
</dbReference>
<dbReference type="PANTHER" id="PTHR36513:SF1">
    <property type="entry name" value="TRANSMEMBRANE PROTEIN"/>
    <property type="match status" value="1"/>
</dbReference>
<dbReference type="Proteomes" id="UP000316665">
    <property type="component" value="Chromosome"/>
</dbReference>
<reference evidence="1 2" key="1">
    <citation type="submission" date="2019-06" db="EMBL/GenBank/DDBJ databases">
        <title>Complete genome sequence of Janthinobacterium sp. SNU WT3 isolated from diseased rainbow trout.</title>
        <authorList>
            <person name="Oh W.T."/>
            <person name="Park S.C."/>
        </authorList>
    </citation>
    <scope>NUCLEOTIDE SEQUENCE [LARGE SCALE GENOMIC DNA]</scope>
    <source>
        <strain evidence="1 2">SNU WT3</strain>
    </source>
</reference>